<evidence type="ECO:0000313" key="2">
    <source>
        <dbReference type="Proteomes" id="UP000426027"/>
    </source>
</evidence>
<dbReference type="KEGG" id="fls:GLV81_00640"/>
<evidence type="ECO:0000313" key="1">
    <source>
        <dbReference type="EMBL" id="QGW26808.1"/>
    </source>
</evidence>
<protein>
    <submittedName>
        <fullName evidence="1">Uncharacterized protein</fullName>
    </submittedName>
</protein>
<sequence>MKKLISGILLLLMAFQTMYPAVFTVWFYANQQAIAARHCVNKKRPQLHCDGKCYLAKKIQAAEEQQAGTEPSGVRNVWVETSACILQEYHTLQQAFAETAELFSDYRVQSAQQGFSTGIFRPPAFC</sequence>
<name>A0A6I6GGL9_9BACT</name>
<dbReference type="RefSeq" id="WP_157475937.1">
    <property type="nucleotide sequence ID" value="NZ_CP046566.1"/>
</dbReference>
<dbReference type="EMBL" id="CP046566">
    <property type="protein sequence ID" value="QGW26808.1"/>
    <property type="molecule type" value="Genomic_DNA"/>
</dbReference>
<gene>
    <name evidence="1" type="ORF">GLV81_00640</name>
</gene>
<dbReference type="AlphaFoldDB" id="A0A6I6GGL9"/>
<proteinExistence type="predicted"/>
<dbReference type="Proteomes" id="UP000426027">
    <property type="component" value="Chromosome"/>
</dbReference>
<accession>A0A6I6GGL9</accession>
<reference evidence="1 2" key="1">
    <citation type="submission" date="2019-11" db="EMBL/GenBank/DDBJ databases">
        <authorList>
            <person name="Im W.T."/>
        </authorList>
    </citation>
    <scope>NUCLEOTIDE SEQUENCE [LARGE SCALE GENOMIC DNA]</scope>
    <source>
        <strain evidence="1 2">SB-02</strain>
    </source>
</reference>
<keyword evidence="2" id="KW-1185">Reference proteome</keyword>
<organism evidence="1 2">
    <name type="scientific">Phnomibacter ginsenosidimutans</name>
    <dbReference type="NCBI Taxonomy" id="2676868"/>
    <lineage>
        <taxon>Bacteria</taxon>
        <taxon>Pseudomonadati</taxon>
        <taxon>Bacteroidota</taxon>
        <taxon>Chitinophagia</taxon>
        <taxon>Chitinophagales</taxon>
        <taxon>Chitinophagaceae</taxon>
        <taxon>Phnomibacter</taxon>
    </lineage>
</organism>